<reference evidence="2 3" key="1">
    <citation type="journal article" date="2008" name="Nature">
        <title>The genome of the model beetle and pest Tribolium castaneum.</title>
        <authorList>
            <consortium name="Tribolium Genome Sequencing Consortium"/>
            <person name="Richards S."/>
            <person name="Gibbs R.A."/>
            <person name="Weinstock G.M."/>
            <person name="Brown S.J."/>
            <person name="Denell R."/>
            <person name="Beeman R.W."/>
            <person name="Gibbs R."/>
            <person name="Beeman R.W."/>
            <person name="Brown S.J."/>
            <person name="Bucher G."/>
            <person name="Friedrich M."/>
            <person name="Grimmelikhuijzen C.J."/>
            <person name="Klingler M."/>
            <person name="Lorenzen M."/>
            <person name="Richards S."/>
            <person name="Roth S."/>
            <person name="Schroder R."/>
            <person name="Tautz D."/>
            <person name="Zdobnov E.M."/>
            <person name="Muzny D."/>
            <person name="Gibbs R.A."/>
            <person name="Weinstock G.M."/>
            <person name="Attaway T."/>
            <person name="Bell S."/>
            <person name="Buhay C.J."/>
            <person name="Chandrabose M.N."/>
            <person name="Chavez D."/>
            <person name="Clerk-Blankenburg K.P."/>
            <person name="Cree A."/>
            <person name="Dao M."/>
            <person name="Davis C."/>
            <person name="Chacko J."/>
            <person name="Dinh H."/>
            <person name="Dugan-Rocha S."/>
            <person name="Fowler G."/>
            <person name="Garner T.T."/>
            <person name="Garnes J."/>
            <person name="Gnirke A."/>
            <person name="Hawes A."/>
            <person name="Hernandez J."/>
            <person name="Hines S."/>
            <person name="Holder M."/>
            <person name="Hume J."/>
            <person name="Jhangiani S.N."/>
            <person name="Joshi V."/>
            <person name="Khan Z.M."/>
            <person name="Jackson L."/>
            <person name="Kovar C."/>
            <person name="Kowis A."/>
            <person name="Lee S."/>
            <person name="Lewis L.R."/>
            <person name="Margolis J."/>
            <person name="Morgan M."/>
            <person name="Nazareth L.V."/>
            <person name="Nguyen N."/>
            <person name="Okwuonu G."/>
            <person name="Parker D."/>
            <person name="Richards S."/>
            <person name="Ruiz S.J."/>
            <person name="Santibanez J."/>
            <person name="Savard J."/>
            <person name="Scherer S.E."/>
            <person name="Schneider B."/>
            <person name="Sodergren E."/>
            <person name="Tautz D."/>
            <person name="Vattahil S."/>
            <person name="Villasana D."/>
            <person name="White C.S."/>
            <person name="Wright R."/>
            <person name="Park Y."/>
            <person name="Beeman R.W."/>
            <person name="Lord J."/>
            <person name="Oppert B."/>
            <person name="Lorenzen M."/>
            <person name="Brown S."/>
            <person name="Wang L."/>
            <person name="Savard J."/>
            <person name="Tautz D."/>
            <person name="Richards S."/>
            <person name="Weinstock G."/>
            <person name="Gibbs R.A."/>
            <person name="Liu Y."/>
            <person name="Worley K."/>
            <person name="Weinstock G."/>
            <person name="Elsik C.G."/>
            <person name="Reese J.T."/>
            <person name="Elhaik E."/>
            <person name="Landan G."/>
            <person name="Graur D."/>
            <person name="Arensburger P."/>
            <person name="Atkinson P."/>
            <person name="Beeman R.W."/>
            <person name="Beidler J."/>
            <person name="Brown S.J."/>
            <person name="Demuth J.P."/>
            <person name="Drury D.W."/>
            <person name="Du Y.Z."/>
            <person name="Fujiwara H."/>
            <person name="Lorenzen M."/>
            <person name="Maselli V."/>
            <person name="Osanai M."/>
            <person name="Park Y."/>
            <person name="Robertson H.M."/>
            <person name="Tu Z."/>
            <person name="Wang J.J."/>
            <person name="Wang S."/>
            <person name="Richards S."/>
            <person name="Song H."/>
            <person name="Zhang L."/>
            <person name="Sodergren E."/>
            <person name="Werner D."/>
            <person name="Stanke M."/>
            <person name="Morgenstern B."/>
            <person name="Solovyev V."/>
            <person name="Kosarev P."/>
            <person name="Brown G."/>
            <person name="Chen H.C."/>
            <person name="Ermolaeva O."/>
            <person name="Hlavina W."/>
            <person name="Kapustin Y."/>
            <person name="Kiryutin B."/>
            <person name="Kitts P."/>
            <person name="Maglott D."/>
            <person name="Pruitt K."/>
            <person name="Sapojnikov V."/>
            <person name="Souvorov A."/>
            <person name="Mackey A.J."/>
            <person name="Waterhouse R.M."/>
            <person name="Wyder S."/>
            <person name="Zdobnov E.M."/>
            <person name="Zdobnov E.M."/>
            <person name="Wyder S."/>
            <person name="Kriventseva E.V."/>
            <person name="Kadowaki T."/>
            <person name="Bork P."/>
            <person name="Aranda M."/>
            <person name="Bao R."/>
            <person name="Beermann A."/>
            <person name="Berns N."/>
            <person name="Bolognesi R."/>
            <person name="Bonneton F."/>
            <person name="Bopp D."/>
            <person name="Brown S.J."/>
            <person name="Bucher G."/>
            <person name="Butts T."/>
            <person name="Chaumot A."/>
            <person name="Denell R.E."/>
            <person name="Ferrier D.E."/>
            <person name="Friedrich M."/>
            <person name="Gordon C.M."/>
            <person name="Jindra M."/>
            <person name="Klingler M."/>
            <person name="Lan Q."/>
            <person name="Lattorff H.M."/>
            <person name="Laudet V."/>
            <person name="von Levetsow C."/>
            <person name="Liu Z."/>
            <person name="Lutz R."/>
            <person name="Lynch J.A."/>
            <person name="da Fonseca R.N."/>
            <person name="Posnien N."/>
            <person name="Reuter R."/>
            <person name="Roth S."/>
            <person name="Savard J."/>
            <person name="Schinko J.B."/>
            <person name="Schmitt C."/>
            <person name="Schoppmeier M."/>
            <person name="Schroder R."/>
            <person name="Shippy T.D."/>
            <person name="Simonnet F."/>
            <person name="Marques-Souza H."/>
            <person name="Tautz D."/>
            <person name="Tomoyasu Y."/>
            <person name="Trauner J."/>
            <person name="Van der Zee M."/>
            <person name="Vervoort M."/>
            <person name="Wittkopp N."/>
            <person name="Wimmer E.A."/>
            <person name="Yang X."/>
            <person name="Jones A.K."/>
            <person name="Sattelle D.B."/>
            <person name="Ebert P.R."/>
            <person name="Nelson D."/>
            <person name="Scott J.G."/>
            <person name="Beeman R.W."/>
            <person name="Muthukrishnan S."/>
            <person name="Kramer K.J."/>
            <person name="Arakane Y."/>
            <person name="Beeman R.W."/>
            <person name="Zhu Q."/>
            <person name="Hogenkamp D."/>
            <person name="Dixit R."/>
            <person name="Oppert B."/>
            <person name="Jiang H."/>
            <person name="Zou Z."/>
            <person name="Marshall J."/>
            <person name="Elpidina E."/>
            <person name="Vinokurov K."/>
            <person name="Oppert C."/>
            <person name="Zou Z."/>
            <person name="Evans J."/>
            <person name="Lu Z."/>
            <person name="Zhao P."/>
            <person name="Sumathipala N."/>
            <person name="Altincicek B."/>
            <person name="Vilcinskas A."/>
            <person name="Williams M."/>
            <person name="Hultmark D."/>
            <person name="Hetru C."/>
            <person name="Jiang H."/>
            <person name="Grimmelikhuijzen C.J."/>
            <person name="Hauser F."/>
            <person name="Cazzamali G."/>
            <person name="Williamson M."/>
            <person name="Park Y."/>
            <person name="Li B."/>
            <person name="Tanaka Y."/>
            <person name="Predel R."/>
            <person name="Neupert S."/>
            <person name="Schachtner J."/>
            <person name="Verleyen P."/>
            <person name="Raible F."/>
            <person name="Bork P."/>
            <person name="Friedrich M."/>
            <person name="Walden K.K."/>
            <person name="Robertson H.M."/>
            <person name="Angeli S."/>
            <person name="Foret S."/>
            <person name="Bucher G."/>
            <person name="Schuetz S."/>
            <person name="Maleszka R."/>
            <person name="Wimmer E.A."/>
            <person name="Beeman R.W."/>
            <person name="Lorenzen M."/>
            <person name="Tomoyasu Y."/>
            <person name="Miller S.C."/>
            <person name="Grossmann D."/>
            <person name="Bucher G."/>
        </authorList>
    </citation>
    <scope>NUCLEOTIDE SEQUENCE [LARGE SCALE GENOMIC DNA]</scope>
    <source>
        <strain evidence="2 3">Georgia GA2</strain>
    </source>
</reference>
<name>A0A139WLZ6_TRICA</name>
<evidence type="ECO:0000313" key="2">
    <source>
        <dbReference type="EMBL" id="KYB28914.1"/>
    </source>
</evidence>
<dbReference type="Proteomes" id="UP000007266">
    <property type="component" value="Linkage group 3"/>
</dbReference>
<protein>
    <submittedName>
        <fullName evidence="2">Uncharacterized protein</fullName>
    </submittedName>
</protein>
<feature type="compositionally biased region" description="Basic residues" evidence="1">
    <location>
        <begin position="108"/>
        <end position="122"/>
    </location>
</feature>
<dbReference type="InParanoid" id="A0A139WLZ6"/>
<dbReference type="AlphaFoldDB" id="A0A139WLZ6"/>
<keyword evidence="3" id="KW-1185">Reference proteome</keyword>
<evidence type="ECO:0000256" key="1">
    <source>
        <dbReference type="SAM" id="MobiDB-lite"/>
    </source>
</evidence>
<dbReference type="EMBL" id="KQ971319">
    <property type="protein sequence ID" value="KYB28914.1"/>
    <property type="molecule type" value="Genomic_DNA"/>
</dbReference>
<gene>
    <name evidence="2" type="primary">AUGUSTUS-3.0.2_32361</name>
    <name evidence="2" type="ORF">TcasGA2_TC032361</name>
</gene>
<reference evidence="2 3" key="2">
    <citation type="journal article" date="2010" name="Nucleic Acids Res.">
        <title>BeetleBase in 2010: revisions to provide comprehensive genomic information for Tribolium castaneum.</title>
        <authorList>
            <person name="Kim H.S."/>
            <person name="Murphy T."/>
            <person name="Xia J."/>
            <person name="Caragea D."/>
            <person name="Park Y."/>
            <person name="Beeman R.W."/>
            <person name="Lorenzen M.D."/>
            <person name="Butcher S."/>
            <person name="Manak J.R."/>
            <person name="Brown S.J."/>
        </authorList>
    </citation>
    <scope>GENOME REANNOTATION</scope>
    <source>
        <strain evidence="2 3">Georgia GA2</strain>
    </source>
</reference>
<accession>A0A139WLZ6</accession>
<proteinExistence type="predicted"/>
<sequence>MFRQERAFSRKKARVWKPVFPLAWERKRSGDKGQEEPIRERLATRLDRTFRYFWSHKPAQLGLHSLGRFLLKTQTGGSSANLMACRDGSRKHGTVLHVRGNPRWHSTAGHRRTHSPHHQLIA</sequence>
<feature type="region of interest" description="Disordered" evidence="1">
    <location>
        <begin position="101"/>
        <end position="122"/>
    </location>
</feature>
<evidence type="ECO:0000313" key="3">
    <source>
        <dbReference type="Proteomes" id="UP000007266"/>
    </source>
</evidence>
<organism evidence="2 3">
    <name type="scientific">Tribolium castaneum</name>
    <name type="common">Red flour beetle</name>
    <dbReference type="NCBI Taxonomy" id="7070"/>
    <lineage>
        <taxon>Eukaryota</taxon>
        <taxon>Metazoa</taxon>
        <taxon>Ecdysozoa</taxon>
        <taxon>Arthropoda</taxon>
        <taxon>Hexapoda</taxon>
        <taxon>Insecta</taxon>
        <taxon>Pterygota</taxon>
        <taxon>Neoptera</taxon>
        <taxon>Endopterygota</taxon>
        <taxon>Coleoptera</taxon>
        <taxon>Polyphaga</taxon>
        <taxon>Cucujiformia</taxon>
        <taxon>Tenebrionidae</taxon>
        <taxon>Tenebrionidae incertae sedis</taxon>
        <taxon>Tribolium</taxon>
    </lineage>
</organism>